<name>A0A432DXN0_9FLAO</name>
<dbReference type="AlphaFoldDB" id="A0A432DXN0"/>
<evidence type="ECO:0000313" key="1">
    <source>
        <dbReference type="EMBL" id="RTZ48423.1"/>
    </source>
</evidence>
<proteinExistence type="predicted"/>
<dbReference type="Gene3D" id="3.40.1440.10">
    <property type="entry name" value="GIY-YIG endonuclease"/>
    <property type="match status" value="1"/>
</dbReference>
<geneLocation type="plasmid" evidence="1">
    <name>unnamed</name>
</geneLocation>
<comment type="caution">
    <text evidence="1">The sequence shown here is derived from an EMBL/GenBank/DDBJ whole genome shotgun (WGS) entry which is preliminary data.</text>
</comment>
<sequence>MKNTLKQQLREKAKNHKITMGVLALKNNINGKQYVQGALNLEALENKMKFLLNGGLFVNNSQLQKDWTEYGSDAFSFETVTIIYDQENQYINYRQEIKKAEQVYLSKTDVEFY</sequence>
<gene>
    <name evidence="1" type="ORF">EJ377_12575</name>
</gene>
<accession>A0A432DXN0</accession>
<dbReference type="EMBL" id="RYFC01000002">
    <property type="protein sequence ID" value="RTZ48423.1"/>
    <property type="molecule type" value="Genomic_DNA"/>
</dbReference>
<dbReference type="InterPro" id="IPR035901">
    <property type="entry name" value="GIY-YIG_endonuc_sf"/>
</dbReference>
<organism evidence="1">
    <name type="scientific">Chryseobacterium arthrosphaerae</name>
    <dbReference type="NCBI Taxonomy" id="651561"/>
    <lineage>
        <taxon>Bacteria</taxon>
        <taxon>Pseudomonadati</taxon>
        <taxon>Bacteroidota</taxon>
        <taxon>Flavobacteriia</taxon>
        <taxon>Flavobacteriales</taxon>
        <taxon>Weeksellaceae</taxon>
        <taxon>Chryseobacterium group</taxon>
        <taxon>Chryseobacterium</taxon>
    </lineage>
</organism>
<reference evidence="1" key="1">
    <citation type="submission" date="2018-12" db="EMBL/GenBank/DDBJ databases">
        <title>Draft Genome Sequence of Chryseobacterium arthrosphaerae strain ED882-96 Isolated from the Blood of a Patient with Liver Cirrhosis in Taiwan.</title>
        <authorList>
            <person name="Lin J.-N."/>
            <person name="Lai C.-H."/>
            <person name="Yang C.-H."/>
            <person name="Huang Y.-H."/>
        </authorList>
    </citation>
    <scope>NUCLEOTIDE SEQUENCE [LARGE SCALE GENOMIC DNA]</scope>
    <source>
        <strain evidence="1">ED882-96</strain>
        <plasmid evidence="1">unnamed</plasmid>
    </source>
</reference>
<dbReference type="Proteomes" id="UP000276953">
    <property type="component" value="Plasmid unnamed"/>
</dbReference>
<protein>
    <submittedName>
        <fullName evidence="1">GIY-YIG nuclease family protein</fullName>
    </submittedName>
</protein>
<keyword evidence="1" id="KW-0614">Plasmid</keyword>
<dbReference type="CDD" id="cd10451">
    <property type="entry name" value="GIY-YIG_LuxR_like"/>
    <property type="match status" value="1"/>
</dbReference>
<dbReference type="RefSeq" id="WP_276160687.1">
    <property type="nucleotide sequence ID" value="NZ_CP119767.1"/>
</dbReference>